<accession>A0AAD6HXY3</accession>
<evidence type="ECO:0000313" key="4">
    <source>
        <dbReference type="EMBL" id="KAJ5741048.1"/>
    </source>
</evidence>
<reference evidence="4" key="2">
    <citation type="submission" date="2023-01" db="EMBL/GenBank/DDBJ databases">
        <authorList>
            <person name="Petersen C."/>
        </authorList>
    </citation>
    <scope>NUCLEOTIDE SEQUENCE</scope>
    <source>
        <strain evidence="4">IBT 17514</strain>
    </source>
</reference>
<feature type="repeat" description="ANK" evidence="3">
    <location>
        <begin position="362"/>
        <end position="394"/>
    </location>
</feature>
<dbReference type="SUPFAM" id="SSF48403">
    <property type="entry name" value="Ankyrin repeat"/>
    <property type="match status" value="3"/>
</dbReference>
<dbReference type="PROSITE" id="PS50297">
    <property type="entry name" value="ANK_REP_REGION"/>
    <property type="match status" value="6"/>
</dbReference>
<keyword evidence="1" id="KW-0677">Repeat</keyword>
<feature type="repeat" description="ANK" evidence="3">
    <location>
        <begin position="296"/>
        <end position="328"/>
    </location>
</feature>
<feature type="repeat" description="ANK" evidence="3">
    <location>
        <begin position="131"/>
        <end position="163"/>
    </location>
</feature>
<dbReference type="AlphaFoldDB" id="A0AAD6HXY3"/>
<dbReference type="Gene3D" id="1.25.40.20">
    <property type="entry name" value="Ankyrin repeat-containing domain"/>
    <property type="match status" value="3"/>
</dbReference>
<evidence type="ECO:0000256" key="1">
    <source>
        <dbReference type="ARBA" id="ARBA00022737"/>
    </source>
</evidence>
<gene>
    <name evidence="4" type="ORF">N7493_000920</name>
</gene>
<feature type="repeat" description="ANK" evidence="3">
    <location>
        <begin position="329"/>
        <end position="361"/>
    </location>
</feature>
<reference evidence="4" key="1">
    <citation type="journal article" date="2023" name="IMA Fungus">
        <title>Comparative genomic study of the Penicillium genus elucidates a diverse pangenome and 15 lateral gene transfer events.</title>
        <authorList>
            <person name="Petersen C."/>
            <person name="Sorensen T."/>
            <person name="Nielsen M.R."/>
            <person name="Sondergaard T.E."/>
            <person name="Sorensen J.L."/>
            <person name="Fitzpatrick D.A."/>
            <person name="Frisvad J.C."/>
            <person name="Nielsen K.L."/>
        </authorList>
    </citation>
    <scope>NUCLEOTIDE SEQUENCE</scope>
    <source>
        <strain evidence="4">IBT 17514</strain>
    </source>
</reference>
<dbReference type="PANTHER" id="PTHR24198:SF165">
    <property type="entry name" value="ANKYRIN REPEAT-CONTAINING PROTEIN-RELATED"/>
    <property type="match status" value="1"/>
</dbReference>
<evidence type="ECO:0000256" key="2">
    <source>
        <dbReference type="ARBA" id="ARBA00023043"/>
    </source>
</evidence>
<keyword evidence="2 3" id="KW-0040">ANK repeat</keyword>
<dbReference type="PROSITE" id="PS50088">
    <property type="entry name" value="ANK_REPEAT"/>
    <property type="match status" value="9"/>
</dbReference>
<evidence type="ECO:0000313" key="5">
    <source>
        <dbReference type="Proteomes" id="UP001215712"/>
    </source>
</evidence>
<sequence>MAVQDATVQPLAEEAAPLPELADAILAGDIDRVKFLLEFDAELATVQFDYRFPNDERYELYGATMTPLMLASALNNKEIVSSILSHRPETLNYAISTCGLTALHMAARFGSKDCVNILLEKGGVVNGKMDNLATPLHFAALSGHTESCLVLLDRGANVSEKGEKGKMPHMEAAYHGHCEVVCLLLDKGAPIEASSDDQETALLFAAMSGHTSVIKALLERKADIHKVDCKSRNAVFLAANNDHTKTLELLIDSGADYEKKSIIEYTPLIRACRDEKIKAIKTLLQKGASIEGATSEGITPLMHAASVGSLEIVELLLDHGAKIDNRDNSSNTALTHATNAGNLKVIGLLLDRGANKENVGHLGGTPLLLACNRGHKEVVEMLVGRGVNLNCVNAQGLNALHHACIGGKMGIVKLLLDEYNQNPNVHSANRSTPSHELCWAKNTPDEILRVLIDHGADVTAVDDRHSTVLHAACWMERFECVKIVLQETHENVLESLVSMLDWNGDSALVVALKKKKNFKIALELLGSRGFFPRNPVERRVYLEIPHVASDIAKILLENLDKPLPTEDAPVFESLMFWAIIHGEVELMNRCLEHPGSNVKCWSREGCTWLHVAAFYGRFGIIKLLILHVDVMRVNSKGSTALHLATISGVQKSVAAILQGLSSCIDEEVQQSMEQDSTLVEAGIRFVSEKAVSAIIMEDGEGESCISLAVIRGLDDVAAVFWKALETFSHRIPNMDSALGNQILEMLARFEKPGKEEVLTRLFRSLFPQPAPTMFADLDQWTALHHATYHDQLIPAWWLLSNGGHSNRSEIKKALEIAAKIHGEKSHISSLLQNIPQVQNKVAVPEDNTTPVTPDRPKDEANILQLGAFVIDFHRKDKTIDLQYTEHNLDTMVYGQCQFDTTWQGRRLEHRQLHSLKKSHIPRQNEPSSEKKLASSREFQFRWIHLPVNNVCIQQTSPPENEVSY</sequence>
<evidence type="ECO:0000256" key="3">
    <source>
        <dbReference type="PROSITE-ProRule" id="PRU00023"/>
    </source>
</evidence>
<dbReference type="Proteomes" id="UP001215712">
    <property type="component" value="Unassembled WGS sequence"/>
</dbReference>
<feature type="repeat" description="ANK" evidence="3">
    <location>
        <begin position="98"/>
        <end position="130"/>
    </location>
</feature>
<proteinExistence type="predicted"/>
<feature type="repeat" description="ANK" evidence="3">
    <location>
        <begin position="164"/>
        <end position="196"/>
    </location>
</feature>
<dbReference type="PRINTS" id="PR01415">
    <property type="entry name" value="ANKYRIN"/>
</dbReference>
<protein>
    <submittedName>
        <fullName evidence="4">Uncharacterized protein</fullName>
    </submittedName>
</protein>
<dbReference type="PANTHER" id="PTHR24198">
    <property type="entry name" value="ANKYRIN REPEAT AND PROTEIN KINASE DOMAIN-CONTAINING PROTEIN"/>
    <property type="match status" value="1"/>
</dbReference>
<dbReference type="EMBL" id="JAQJAN010000001">
    <property type="protein sequence ID" value="KAJ5741048.1"/>
    <property type="molecule type" value="Genomic_DNA"/>
</dbReference>
<feature type="repeat" description="ANK" evidence="3">
    <location>
        <begin position="429"/>
        <end position="463"/>
    </location>
</feature>
<organism evidence="4 5">
    <name type="scientific">Penicillium malachiteum</name>
    <dbReference type="NCBI Taxonomy" id="1324776"/>
    <lineage>
        <taxon>Eukaryota</taxon>
        <taxon>Fungi</taxon>
        <taxon>Dikarya</taxon>
        <taxon>Ascomycota</taxon>
        <taxon>Pezizomycotina</taxon>
        <taxon>Eurotiomycetes</taxon>
        <taxon>Eurotiomycetidae</taxon>
        <taxon>Eurotiales</taxon>
        <taxon>Aspergillaceae</taxon>
        <taxon>Penicillium</taxon>
    </lineage>
</organism>
<dbReference type="Pfam" id="PF12796">
    <property type="entry name" value="Ank_2"/>
    <property type="match status" value="5"/>
</dbReference>
<keyword evidence="5" id="KW-1185">Reference proteome</keyword>
<feature type="repeat" description="ANK" evidence="3">
    <location>
        <begin position="197"/>
        <end position="229"/>
    </location>
</feature>
<dbReference type="InterPro" id="IPR036770">
    <property type="entry name" value="Ankyrin_rpt-contain_sf"/>
</dbReference>
<comment type="caution">
    <text evidence="4">The sequence shown here is derived from an EMBL/GenBank/DDBJ whole genome shotgun (WGS) entry which is preliminary data.</text>
</comment>
<dbReference type="Pfam" id="PF13637">
    <property type="entry name" value="Ank_4"/>
    <property type="match status" value="1"/>
</dbReference>
<name>A0AAD6HXY3_9EURO</name>
<dbReference type="InterPro" id="IPR002110">
    <property type="entry name" value="Ankyrin_rpt"/>
</dbReference>
<dbReference type="SMART" id="SM00248">
    <property type="entry name" value="ANK"/>
    <property type="match status" value="18"/>
</dbReference>
<feature type="repeat" description="ANK" evidence="3">
    <location>
        <begin position="230"/>
        <end position="262"/>
    </location>
</feature>